<evidence type="ECO:0000256" key="3">
    <source>
        <dbReference type="ARBA" id="ARBA00022723"/>
    </source>
</evidence>
<evidence type="ECO:0000256" key="8">
    <source>
        <dbReference type="ARBA" id="ARBA00038372"/>
    </source>
</evidence>
<dbReference type="Proteomes" id="UP001147733">
    <property type="component" value="Unassembled WGS sequence"/>
</dbReference>
<keyword evidence="11" id="KW-1185">Reference proteome</keyword>
<keyword evidence="5" id="KW-0456">Lyase</keyword>
<evidence type="ECO:0000256" key="5">
    <source>
        <dbReference type="ARBA" id="ARBA00023239"/>
    </source>
</evidence>
<dbReference type="GO" id="GO:0004659">
    <property type="term" value="F:prenyltransferase activity"/>
    <property type="evidence" value="ECO:0007669"/>
    <property type="project" value="InterPro"/>
</dbReference>
<comment type="similarity">
    <text evidence="9">Belongs to the FPP/GGPP synthase family.</text>
</comment>
<dbReference type="Pfam" id="PF00348">
    <property type="entry name" value="polyprenyl_synt"/>
    <property type="match status" value="1"/>
</dbReference>
<comment type="similarity">
    <text evidence="8">In the N-terminal section; belongs to the terpene synthase family.</text>
</comment>
<dbReference type="SFLD" id="SFLDS00005">
    <property type="entry name" value="Isoprenoid_Synthase_Type_I"/>
    <property type="match status" value="1"/>
</dbReference>
<evidence type="ECO:0000256" key="6">
    <source>
        <dbReference type="ARBA" id="ARBA00023268"/>
    </source>
</evidence>
<evidence type="ECO:0000256" key="7">
    <source>
        <dbReference type="ARBA" id="ARBA00038363"/>
    </source>
</evidence>
<dbReference type="AlphaFoldDB" id="A0A9W9PCT7"/>
<evidence type="ECO:0000256" key="2">
    <source>
        <dbReference type="ARBA" id="ARBA00022679"/>
    </source>
</evidence>
<comment type="caution">
    <text evidence="10">The sequence shown here is derived from an EMBL/GenBank/DDBJ whole genome shotgun (WGS) entry which is preliminary data.</text>
</comment>
<dbReference type="GO" id="GO:0043386">
    <property type="term" value="P:mycotoxin biosynthetic process"/>
    <property type="evidence" value="ECO:0007669"/>
    <property type="project" value="UniProtKB-ARBA"/>
</dbReference>
<dbReference type="InterPro" id="IPR008949">
    <property type="entry name" value="Isoprenoid_synthase_dom_sf"/>
</dbReference>
<dbReference type="PANTHER" id="PTHR12001">
    <property type="entry name" value="GERANYLGERANYL PYROPHOSPHATE SYNTHASE"/>
    <property type="match status" value="1"/>
</dbReference>
<dbReference type="GO" id="GO:0016829">
    <property type="term" value="F:lyase activity"/>
    <property type="evidence" value="ECO:0007669"/>
    <property type="project" value="UniProtKB-KW"/>
</dbReference>
<dbReference type="EMBL" id="JAPQKT010000002">
    <property type="protein sequence ID" value="KAJ5241646.1"/>
    <property type="molecule type" value="Genomic_DNA"/>
</dbReference>
<reference evidence="10" key="1">
    <citation type="submission" date="2022-11" db="EMBL/GenBank/DDBJ databases">
        <authorList>
            <person name="Petersen C."/>
        </authorList>
    </citation>
    <scope>NUCLEOTIDE SEQUENCE</scope>
    <source>
        <strain evidence="10">IBT 23319</strain>
    </source>
</reference>
<dbReference type="SUPFAM" id="SSF48576">
    <property type="entry name" value="Terpenoid synthases"/>
    <property type="match status" value="1"/>
</dbReference>
<reference evidence="10" key="2">
    <citation type="journal article" date="2023" name="IMA Fungus">
        <title>Comparative genomic study of the Penicillium genus elucidates a diverse pangenome and 15 lateral gene transfer events.</title>
        <authorList>
            <person name="Petersen C."/>
            <person name="Sorensen T."/>
            <person name="Nielsen M.R."/>
            <person name="Sondergaard T.E."/>
            <person name="Sorensen J.L."/>
            <person name="Fitzpatrick D.A."/>
            <person name="Frisvad J.C."/>
            <person name="Nielsen K.L."/>
        </authorList>
    </citation>
    <scope>NUCLEOTIDE SEQUENCE</scope>
    <source>
        <strain evidence="10">IBT 23319</strain>
    </source>
</reference>
<dbReference type="PROSITE" id="PS00444">
    <property type="entry name" value="POLYPRENYL_SYNTHASE_2"/>
    <property type="match status" value="1"/>
</dbReference>
<dbReference type="GeneID" id="81381324"/>
<sequence>MDDIEDSSDLRRGHPATHTVFGAASTINSANFLLVDVMNDVLQLNNPNCMKIVMEELHNLFIGQSWDLHWTQQFQCPSEAEYLEMINHKTGGLFRLLARLMNECSSSLHNKSVHLNKNRHLTSFLTLSRTISLDFITVLGQYFQIRDDFKNLTDQQYTTEKGFCEDLDEGKFSFPIVHAWQSDRQDFLLRGIMRTGRSLDSLSIPHKKTILAQLDRHGSMRYTLRVLRELEKIIHTELNRIEQDTKCENWVMRLLIQKLAV</sequence>
<dbReference type="GO" id="GO:0008299">
    <property type="term" value="P:isoprenoid biosynthetic process"/>
    <property type="evidence" value="ECO:0007669"/>
    <property type="project" value="InterPro"/>
</dbReference>
<accession>A0A9W9PCT7</accession>
<keyword evidence="2 9" id="KW-0808">Transferase</keyword>
<comment type="similarity">
    <text evidence="7">In the C-terminal section; belongs to the FPP/GGPP synthase family.</text>
</comment>
<protein>
    <submittedName>
        <fullName evidence="10">Isoprenoid synthase domain-containing protein</fullName>
    </submittedName>
</protein>
<dbReference type="Gene3D" id="1.10.600.10">
    <property type="entry name" value="Farnesyl Diphosphate Synthase"/>
    <property type="match status" value="1"/>
</dbReference>
<gene>
    <name evidence="10" type="ORF">N7469_003237</name>
</gene>
<evidence type="ECO:0000256" key="4">
    <source>
        <dbReference type="ARBA" id="ARBA00022842"/>
    </source>
</evidence>
<dbReference type="PANTHER" id="PTHR12001:SF72">
    <property type="entry name" value="THIJ_PFPI FAMILY PROTEIN (AFU_ORTHOLOGUE AFUA_3G01210)-RELATED"/>
    <property type="match status" value="1"/>
</dbReference>
<keyword evidence="6" id="KW-0511">Multifunctional enzyme</keyword>
<dbReference type="InterPro" id="IPR033749">
    <property type="entry name" value="Polyprenyl_synt_CS"/>
</dbReference>
<dbReference type="RefSeq" id="XP_056504651.1">
    <property type="nucleotide sequence ID" value="XM_056642157.1"/>
</dbReference>
<evidence type="ECO:0000313" key="10">
    <source>
        <dbReference type="EMBL" id="KAJ5241646.1"/>
    </source>
</evidence>
<name>A0A9W9PCT7_PENCI</name>
<dbReference type="InterPro" id="IPR000092">
    <property type="entry name" value="Polyprenyl_synt"/>
</dbReference>
<comment type="pathway">
    <text evidence="1">Secondary metabolite biosynthesis; terpenoid biosynthesis.</text>
</comment>
<dbReference type="GO" id="GO:0046165">
    <property type="term" value="P:alcohol biosynthetic process"/>
    <property type="evidence" value="ECO:0007669"/>
    <property type="project" value="UniProtKB-ARBA"/>
</dbReference>
<keyword evidence="4" id="KW-0460">Magnesium</keyword>
<evidence type="ECO:0000256" key="9">
    <source>
        <dbReference type="RuleBase" id="RU004466"/>
    </source>
</evidence>
<evidence type="ECO:0000313" key="11">
    <source>
        <dbReference type="Proteomes" id="UP001147733"/>
    </source>
</evidence>
<dbReference type="GO" id="GO:0046872">
    <property type="term" value="F:metal ion binding"/>
    <property type="evidence" value="ECO:0007669"/>
    <property type="project" value="UniProtKB-KW"/>
</dbReference>
<proteinExistence type="inferred from homology"/>
<dbReference type="OrthoDB" id="6921389at2759"/>
<organism evidence="10 11">
    <name type="scientific">Penicillium citrinum</name>
    <dbReference type="NCBI Taxonomy" id="5077"/>
    <lineage>
        <taxon>Eukaryota</taxon>
        <taxon>Fungi</taxon>
        <taxon>Dikarya</taxon>
        <taxon>Ascomycota</taxon>
        <taxon>Pezizomycotina</taxon>
        <taxon>Eurotiomycetes</taxon>
        <taxon>Eurotiomycetidae</taxon>
        <taxon>Eurotiales</taxon>
        <taxon>Aspergillaceae</taxon>
        <taxon>Penicillium</taxon>
    </lineage>
</organism>
<keyword evidence="3" id="KW-0479">Metal-binding</keyword>
<evidence type="ECO:0000256" key="1">
    <source>
        <dbReference type="ARBA" id="ARBA00004721"/>
    </source>
</evidence>